<dbReference type="Proteomes" id="UP000683000">
    <property type="component" value="Unassembled WGS sequence"/>
</dbReference>
<protein>
    <submittedName>
        <fullName evidence="1">Uncharacterized protein</fullName>
    </submittedName>
</protein>
<reference evidence="1" key="1">
    <citation type="submission" date="2021-03" db="EMBL/GenBank/DDBJ databases">
        <title>Evolutionary innovations through gain and loss of genes in the ectomycorrhizal Boletales.</title>
        <authorList>
            <person name="Wu G."/>
            <person name="Miyauchi S."/>
            <person name="Morin E."/>
            <person name="Yang Z.-L."/>
            <person name="Xu J."/>
            <person name="Martin F.M."/>
        </authorList>
    </citation>
    <scope>NUCLEOTIDE SEQUENCE</scope>
    <source>
        <strain evidence="1">BR01</strain>
    </source>
</reference>
<evidence type="ECO:0000313" key="2">
    <source>
        <dbReference type="Proteomes" id="UP000683000"/>
    </source>
</evidence>
<dbReference type="EMBL" id="JAGFBS010000047">
    <property type="protein sequence ID" value="KAG6370605.1"/>
    <property type="molecule type" value="Genomic_DNA"/>
</dbReference>
<sequence length="133" mass="15159">MSLRPMPRKFPLDIERLIFLFVPRNTALTCMLVAAPVKDWLEHTIYRAVCLAGDPQAQRFLESIRHRPYFARTMVKALCLNISVRLKTATPILELCAGLKRLNIRFPCNLIGANPIIAPLNDLTDLEVLYVDL</sequence>
<dbReference type="AlphaFoldDB" id="A0A8I2YEU9"/>
<organism evidence="1 2">
    <name type="scientific">Boletus reticuloceps</name>
    <dbReference type="NCBI Taxonomy" id="495285"/>
    <lineage>
        <taxon>Eukaryota</taxon>
        <taxon>Fungi</taxon>
        <taxon>Dikarya</taxon>
        <taxon>Basidiomycota</taxon>
        <taxon>Agaricomycotina</taxon>
        <taxon>Agaricomycetes</taxon>
        <taxon>Agaricomycetidae</taxon>
        <taxon>Boletales</taxon>
        <taxon>Boletineae</taxon>
        <taxon>Boletaceae</taxon>
        <taxon>Boletoideae</taxon>
        <taxon>Boletus</taxon>
    </lineage>
</organism>
<comment type="caution">
    <text evidence="1">The sequence shown here is derived from an EMBL/GenBank/DDBJ whole genome shotgun (WGS) entry which is preliminary data.</text>
</comment>
<evidence type="ECO:0000313" key="1">
    <source>
        <dbReference type="EMBL" id="KAG6370605.1"/>
    </source>
</evidence>
<keyword evidence="2" id="KW-1185">Reference proteome</keyword>
<proteinExistence type="predicted"/>
<dbReference type="OrthoDB" id="2900663at2759"/>
<accession>A0A8I2YEU9</accession>
<name>A0A8I2YEU9_9AGAM</name>
<gene>
    <name evidence="1" type="ORF">JVT61DRAFT_11224</name>
</gene>